<feature type="compositionally biased region" description="Basic residues" evidence="3">
    <location>
        <begin position="528"/>
        <end position="538"/>
    </location>
</feature>
<dbReference type="RefSeq" id="XP_007756296.1">
    <property type="nucleotide sequence ID" value="XM_007758106.1"/>
</dbReference>
<dbReference type="Gene3D" id="2.30.280.10">
    <property type="entry name" value="SRA-YDG"/>
    <property type="match status" value="1"/>
</dbReference>
<evidence type="ECO:0000256" key="3">
    <source>
        <dbReference type="SAM" id="MobiDB-lite"/>
    </source>
</evidence>
<dbReference type="InterPro" id="IPR045134">
    <property type="entry name" value="UHRF1/2-like"/>
</dbReference>
<accession>W9VWA5</accession>
<organism evidence="5 6">
    <name type="scientific">Cladophialophora yegresii CBS 114405</name>
    <dbReference type="NCBI Taxonomy" id="1182544"/>
    <lineage>
        <taxon>Eukaryota</taxon>
        <taxon>Fungi</taxon>
        <taxon>Dikarya</taxon>
        <taxon>Ascomycota</taxon>
        <taxon>Pezizomycotina</taxon>
        <taxon>Eurotiomycetes</taxon>
        <taxon>Chaetothyriomycetidae</taxon>
        <taxon>Chaetothyriales</taxon>
        <taxon>Herpotrichiellaceae</taxon>
        <taxon>Cladophialophora</taxon>
    </lineage>
</organism>
<dbReference type="AlphaFoldDB" id="W9VWA5"/>
<dbReference type="InterPro" id="IPR003105">
    <property type="entry name" value="SRA_YDG"/>
</dbReference>
<dbReference type="InterPro" id="IPR015947">
    <property type="entry name" value="PUA-like_sf"/>
</dbReference>
<dbReference type="InterPro" id="IPR036987">
    <property type="entry name" value="SRA-YDG_sf"/>
</dbReference>
<feature type="domain" description="YDG" evidence="4">
    <location>
        <begin position="341"/>
        <end position="506"/>
    </location>
</feature>
<dbReference type="VEuPathDB" id="FungiDB:A1O7_04091"/>
<dbReference type="HOGENOM" id="CLU_030882_0_0_1"/>
<dbReference type="EMBL" id="AMGW01000003">
    <property type="protein sequence ID" value="EXJ59943.1"/>
    <property type="molecule type" value="Genomic_DNA"/>
</dbReference>
<dbReference type="OrthoDB" id="2270193at2759"/>
<dbReference type="STRING" id="1182544.W9VWA5"/>
<keyword evidence="1 2" id="KW-0539">Nucleus</keyword>
<evidence type="ECO:0000256" key="1">
    <source>
        <dbReference type="ARBA" id="ARBA00023242"/>
    </source>
</evidence>
<dbReference type="eggNOG" id="ENOG502SNPF">
    <property type="taxonomic scope" value="Eukaryota"/>
</dbReference>
<dbReference type="GO" id="GO:0061630">
    <property type="term" value="F:ubiquitin protein ligase activity"/>
    <property type="evidence" value="ECO:0007669"/>
    <property type="project" value="TreeGrafter"/>
</dbReference>
<comment type="caution">
    <text evidence="5">The sequence shown here is derived from an EMBL/GenBank/DDBJ whole genome shotgun (WGS) entry which is preliminary data.</text>
</comment>
<name>W9VWA5_9EURO</name>
<dbReference type="GO" id="GO:0044027">
    <property type="term" value="P:negative regulation of gene expression via chromosomal CpG island methylation"/>
    <property type="evidence" value="ECO:0007669"/>
    <property type="project" value="TreeGrafter"/>
</dbReference>
<evidence type="ECO:0000313" key="5">
    <source>
        <dbReference type="EMBL" id="EXJ59943.1"/>
    </source>
</evidence>
<evidence type="ECO:0000259" key="4">
    <source>
        <dbReference type="PROSITE" id="PS51015"/>
    </source>
</evidence>
<sequence>MYVKGDETHTCNYASRGGTPTKVEDQEQVLADGVALRQRELANAAAHGGADSEYPTLGPGQITDPLHYGDIDTSRMCGPGAYGAAGVPRIKRESSEELEEGEIPRYHDEDSLFVSQHDALPNTDTGRGQRAALGPDAPTAAPHPTNPETPITNEVPKGCECAINHDCPHRHNTLSDCRPLVQENPEWGKRKKEFHENYHSEPSLNGNRQEETFAGLQEANTFRKRLATVVHRTHQSKLLHDDFKNIAASIRMFHYNSVTKETLAESRLLDRLKSFLSTSNRPRLTSLQLPTEVIEDLTILLTKWQAEDFSVRARRGCRFNPETNQWSIEPDCPFRRKSDYYGHGHLVNGQVWLYRIDMVRDGAHGATRAGIAGSIDNGATSIVVSSKESKGNEYADVDRRDYIEYMSTALKREEGDKRATNVKDLDDHRADRVTRNKKGQDPTDDTKKLITSYRTGKPVRVFRGFRLRKIVPLRPKVGFRYDGLYIVTNYELLNEDRQIYKFYLERMRDGQGPIRNVSAPIQDDDRGRPRKRTRDCVE</sequence>
<keyword evidence="6" id="KW-1185">Reference proteome</keyword>
<evidence type="ECO:0000313" key="6">
    <source>
        <dbReference type="Proteomes" id="UP000019473"/>
    </source>
</evidence>
<proteinExistence type="predicted"/>
<dbReference type="Proteomes" id="UP000019473">
    <property type="component" value="Unassembled WGS sequence"/>
</dbReference>
<dbReference type="GO" id="GO:0016567">
    <property type="term" value="P:protein ubiquitination"/>
    <property type="evidence" value="ECO:0007669"/>
    <property type="project" value="TreeGrafter"/>
</dbReference>
<dbReference type="GO" id="GO:0005634">
    <property type="term" value="C:nucleus"/>
    <property type="evidence" value="ECO:0007669"/>
    <property type="project" value="UniProtKB-SubCell"/>
</dbReference>
<reference evidence="5 6" key="1">
    <citation type="submission" date="2013-03" db="EMBL/GenBank/DDBJ databases">
        <title>The Genome Sequence of Cladophialophora yegresii CBS 114405.</title>
        <authorList>
            <consortium name="The Broad Institute Genomics Platform"/>
            <person name="Cuomo C."/>
            <person name="de Hoog S."/>
            <person name="Gorbushina A."/>
            <person name="Walker B."/>
            <person name="Young S.K."/>
            <person name="Zeng Q."/>
            <person name="Gargeya S."/>
            <person name="Fitzgerald M."/>
            <person name="Haas B."/>
            <person name="Abouelleil A."/>
            <person name="Allen A.W."/>
            <person name="Alvarado L."/>
            <person name="Arachchi H.M."/>
            <person name="Berlin A.M."/>
            <person name="Chapman S.B."/>
            <person name="Gainer-Dewar J."/>
            <person name="Goldberg J."/>
            <person name="Griggs A."/>
            <person name="Gujja S."/>
            <person name="Hansen M."/>
            <person name="Howarth C."/>
            <person name="Imamovic A."/>
            <person name="Ireland A."/>
            <person name="Larimer J."/>
            <person name="McCowan C."/>
            <person name="Murphy C."/>
            <person name="Pearson M."/>
            <person name="Poon T.W."/>
            <person name="Priest M."/>
            <person name="Roberts A."/>
            <person name="Saif S."/>
            <person name="Shea T."/>
            <person name="Sisk P."/>
            <person name="Sykes S."/>
            <person name="Wortman J."/>
            <person name="Nusbaum C."/>
            <person name="Birren B."/>
        </authorList>
    </citation>
    <scope>NUCLEOTIDE SEQUENCE [LARGE SCALE GENOMIC DNA]</scope>
    <source>
        <strain evidence="5 6">CBS 114405</strain>
    </source>
</reference>
<feature type="region of interest" description="Disordered" evidence="3">
    <location>
        <begin position="1"/>
        <end position="20"/>
    </location>
</feature>
<comment type="subcellular location">
    <subcellularLocation>
        <location evidence="2">Nucleus</location>
    </subcellularLocation>
</comment>
<dbReference type="SMART" id="SM00466">
    <property type="entry name" value="SRA"/>
    <property type="match status" value="1"/>
</dbReference>
<dbReference type="SUPFAM" id="SSF88697">
    <property type="entry name" value="PUA domain-like"/>
    <property type="match status" value="1"/>
</dbReference>
<dbReference type="PANTHER" id="PTHR14140:SF27">
    <property type="entry name" value="OS04G0289800 PROTEIN"/>
    <property type="match status" value="1"/>
</dbReference>
<dbReference type="GeneID" id="19178681"/>
<feature type="region of interest" description="Disordered" evidence="3">
    <location>
        <begin position="419"/>
        <end position="447"/>
    </location>
</feature>
<dbReference type="Pfam" id="PF02182">
    <property type="entry name" value="SAD_SRA"/>
    <property type="match status" value="1"/>
</dbReference>
<feature type="region of interest" description="Disordered" evidence="3">
    <location>
        <begin position="118"/>
        <end position="149"/>
    </location>
</feature>
<feature type="region of interest" description="Disordered" evidence="3">
    <location>
        <begin position="513"/>
        <end position="538"/>
    </location>
</feature>
<dbReference type="PROSITE" id="PS51015">
    <property type="entry name" value="YDG"/>
    <property type="match status" value="1"/>
</dbReference>
<dbReference type="PANTHER" id="PTHR14140">
    <property type="entry name" value="E3 UBIQUITIN-PROTEIN LIGASE UHRF-RELATED"/>
    <property type="match status" value="1"/>
</dbReference>
<evidence type="ECO:0000256" key="2">
    <source>
        <dbReference type="PROSITE-ProRule" id="PRU00358"/>
    </source>
</evidence>
<gene>
    <name evidence="5" type="ORF">A1O7_04091</name>
</gene>
<protein>
    <recommendedName>
        <fullName evidence="4">YDG domain-containing protein</fullName>
    </recommendedName>
</protein>